<organism evidence="2 3">
    <name type="scientific">Brachionus calyciflorus</name>
    <dbReference type="NCBI Taxonomy" id="104777"/>
    <lineage>
        <taxon>Eukaryota</taxon>
        <taxon>Metazoa</taxon>
        <taxon>Spiralia</taxon>
        <taxon>Gnathifera</taxon>
        <taxon>Rotifera</taxon>
        <taxon>Eurotatoria</taxon>
        <taxon>Monogononta</taxon>
        <taxon>Pseudotrocha</taxon>
        <taxon>Ploima</taxon>
        <taxon>Brachionidae</taxon>
        <taxon>Brachionus</taxon>
    </lineage>
</organism>
<dbReference type="EMBL" id="CAJNOC010000750">
    <property type="protein sequence ID" value="CAF0799200.1"/>
    <property type="molecule type" value="Genomic_DNA"/>
</dbReference>
<dbReference type="AlphaFoldDB" id="A0A813SM81"/>
<evidence type="ECO:0000313" key="2">
    <source>
        <dbReference type="EMBL" id="CAF0799200.1"/>
    </source>
</evidence>
<evidence type="ECO:0000313" key="3">
    <source>
        <dbReference type="Proteomes" id="UP000663879"/>
    </source>
</evidence>
<reference evidence="2" key="1">
    <citation type="submission" date="2021-02" db="EMBL/GenBank/DDBJ databases">
        <authorList>
            <person name="Nowell W R."/>
        </authorList>
    </citation>
    <scope>NUCLEOTIDE SEQUENCE</scope>
    <source>
        <strain evidence="2">Ploen Becks lab</strain>
    </source>
</reference>
<evidence type="ECO:0000256" key="1">
    <source>
        <dbReference type="SAM" id="MobiDB-lite"/>
    </source>
</evidence>
<gene>
    <name evidence="2" type="ORF">OXX778_LOCUS6376</name>
</gene>
<accession>A0A813SM81</accession>
<sequence length="232" mass="26810">MSLINLTSAEIVSHICPLEDEDLAEIILNKEINGYCVINMTKEYREELFPTSSLVIKYQNLLKALYEKYPSPSRDLNQQTAKSSSINISKIVPLNQINSHLVDNVHNYSFYNCIENSSNEQNRSNGDHCAVSNQTETGTNNRENDSENDSENDENKIKKKEWKGYFDIDETLFSSNLRKKLKKTCSDFNDNDFKELAAYLLMVLNQYFDGYKNPYIEAVSILINKYKHLSPY</sequence>
<dbReference type="Proteomes" id="UP000663879">
    <property type="component" value="Unassembled WGS sequence"/>
</dbReference>
<feature type="region of interest" description="Disordered" evidence="1">
    <location>
        <begin position="120"/>
        <end position="156"/>
    </location>
</feature>
<proteinExistence type="predicted"/>
<comment type="caution">
    <text evidence="2">The sequence shown here is derived from an EMBL/GenBank/DDBJ whole genome shotgun (WGS) entry which is preliminary data.</text>
</comment>
<keyword evidence="3" id="KW-1185">Reference proteome</keyword>
<protein>
    <submittedName>
        <fullName evidence="2">Uncharacterized protein</fullName>
    </submittedName>
</protein>
<name>A0A813SM81_9BILA</name>